<dbReference type="HOGENOM" id="CLU_406625_0_0_1"/>
<dbReference type="InterPro" id="IPR050629">
    <property type="entry name" value="STE20/SPS1-PAK"/>
</dbReference>
<feature type="compositionally biased region" description="Polar residues" evidence="5">
    <location>
        <begin position="603"/>
        <end position="619"/>
    </location>
</feature>
<dbReference type="SMART" id="SM00220">
    <property type="entry name" value="S_TKc"/>
    <property type="match status" value="1"/>
</dbReference>
<keyword evidence="8" id="KW-1185">Reference proteome</keyword>
<dbReference type="PANTHER" id="PTHR48012">
    <property type="entry name" value="STERILE20-LIKE KINASE, ISOFORM B-RELATED"/>
    <property type="match status" value="1"/>
</dbReference>
<evidence type="ECO:0000256" key="5">
    <source>
        <dbReference type="SAM" id="MobiDB-lite"/>
    </source>
</evidence>
<dbReference type="InterPro" id="IPR011009">
    <property type="entry name" value="Kinase-like_dom_sf"/>
</dbReference>
<dbReference type="PROSITE" id="PS50011">
    <property type="entry name" value="PROTEIN_KINASE_DOM"/>
    <property type="match status" value="1"/>
</dbReference>
<dbReference type="InterPro" id="IPR017441">
    <property type="entry name" value="Protein_kinase_ATP_BS"/>
</dbReference>
<evidence type="ECO:0000313" key="8">
    <source>
        <dbReference type="Proteomes" id="UP000006757"/>
    </source>
</evidence>
<dbReference type="PROSITE" id="PS00108">
    <property type="entry name" value="PROTEIN_KINASE_ST"/>
    <property type="match status" value="1"/>
</dbReference>
<dbReference type="OMA" id="HISDCHA"/>
<dbReference type="PROSITE" id="PS00107">
    <property type="entry name" value="PROTEIN_KINASE_ATP"/>
    <property type="match status" value="1"/>
</dbReference>
<evidence type="ECO:0000256" key="4">
    <source>
        <dbReference type="PROSITE-ProRule" id="PRU10141"/>
    </source>
</evidence>
<dbReference type="Proteomes" id="UP000006757">
    <property type="component" value="Unassembled WGS sequence"/>
</dbReference>
<comment type="caution">
    <text evidence="7">The sequence shown here is derived from an EMBL/GenBank/DDBJ whole genome shotgun (WGS) entry which is preliminary data.</text>
</comment>
<dbReference type="GO" id="GO:0005524">
    <property type="term" value="F:ATP binding"/>
    <property type="evidence" value="ECO:0007669"/>
    <property type="project" value="UniProtKB-UniRule"/>
</dbReference>
<feature type="compositionally biased region" description="Low complexity" evidence="5">
    <location>
        <begin position="504"/>
        <end position="513"/>
    </location>
</feature>
<gene>
    <name evidence="7" type="ORF">A1Q2_02476</name>
</gene>
<name>K1VGL6_TRIAC</name>
<dbReference type="EMBL" id="AMBO01000261">
    <property type="protein sequence ID" value="EKD03255.1"/>
    <property type="molecule type" value="Genomic_DNA"/>
</dbReference>
<evidence type="ECO:0000313" key="7">
    <source>
        <dbReference type="EMBL" id="EKD03255.1"/>
    </source>
</evidence>
<keyword evidence="2 4" id="KW-0547">Nucleotide-binding</keyword>
<dbReference type="GO" id="GO:0005737">
    <property type="term" value="C:cytoplasm"/>
    <property type="evidence" value="ECO:0007669"/>
    <property type="project" value="TreeGrafter"/>
</dbReference>
<dbReference type="SUPFAM" id="SSF56112">
    <property type="entry name" value="Protein kinase-like (PK-like)"/>
    <property type="match status" value="1"/>
</dbReference>
<dbReference type="STRING" id="1220162.K1VGL6"/>
<feature type="binding site" evidence="4">
    <location>
        <position position="59"/>
    </location>
    <ligand>
        <name>ATP</name>
        <dbReference type="ChEBI" id="CHEBI:30616"/>
    </ligand>
</feature>
<keyword evidence="3 4" id="KW-0067">ATP-binding</keyword>
<feature type="compositionally biased region" description="Polar residues" evidence="5">
    <location>
        <begin position="474"/>
        <end position="492"/>
    </location>
</feature>
<dbReference type="eggNOG" id="KOG0582">
    <property type="taxonomic scope" value="Eukaryota"/>
</dbReference>
<dbReference type="PANTHER" id="PTHR48012:SF16">
    <property type="entry name" value="NON-SPECIFIC SERINE_THREONINE PROTEIN KINASE"/>
    <property type="match status" value="1"/>
</dbReference>
<feature type="compositionally biased region" description="Low complexity" evidence="5">
    <location>
        <begin position="573"/>
        <end position="593"/>
    </location>
</feature>
<evidence type="ECO:0000256" key="1">
    <source>
        <dbReference type="ARBA" id="ARBA00012513"/>
    </source>
</evidence>
<dbReference type="AlphaFoldDB" id="K1VGL6"/>
<dbReference type="InParanoid" id="K1VGL6"/>
<dbReference type="OrthoDB" id="248923at2759"/>
<accession>K1VGL6</accession>
<proteinExistence type="predicted"/>
<dbReference type="InterPro" id="IPR008271">
    <property type="entry name" value="Ser/Thr_kinase_AS"/>
</dbReference>
<dbReference type="Gene3D" id="1.10.510.10">
    <property type="entry name" value="Transferase(Phosphotransferase) domain 1"/>
    <property type="match status" value="2"/>
</dbReference>
<evidence type="ECO:0000256" key="2">
    <source>
        <dbReference type="ARBA" id="ARBA00022741"/>
    </source>
</evidence>
<reference evidence="7 8" key="1">
    <citation type="journal article" date="2012" name="Eukaryot. Cell">
        <title>Genome sequence of the Trichosporon asahii environmental strain CBS 8904.</title>
        <authorList>
            <person name="Yang R.Y."/>
            <person name="Li H.T."/>
            <person name="Zhu H."/>
            <person name="Zhou G.P."/>
            <person name="Wang M."/>
            <person name="Wang L."/>
        </authorList>
    </citation>
    <scope>NUCLEOTIDE SEQUENCE [LARGE SCALE GENOMIC DNA]</scope>
    <source>
        <strain evidence="7 8">CBS 8904</strain>
    </source>
</reference>
<dbReference type="GO" id="GO:0004674">
    <property type="term" value="F:protein serine/threonine kinase activity"/>
    <property type="evidence" value="ECO:0007669"/>
    <property type="project" value="UniProtKB-EC"/>
</dbReference>
<feature type="region of interest" description="Disordered" evidence="5">
    <location>
        <begin position="468"/>
        <end position="676"/>
    </location>
</feature>
<organism evidence="7 8">
    <name type="scientific">Trichosporon asahii var. asahii (strain CBS 8904)</name>
    <name type="common">Yeast</name>
    <dbReference type="NCBI Taxonomy" id="1220162"/>
    <lineage>
        <taxon>Eukaryota</taxon>
        <taxon>Fungi</taxon>
        <taxon>Dikarya</taxon>
        <taxon>Basidiomycota</taxon>
        <taxon>Agaricomycotina</taxon>
        <taxon>Tremellomycetes</taxon>
        <taxon>Trichosporonales</taxon>
        <taxon>Trichosporonaceae</taxon>
        <taxon>Trichosporon</taxon>
    </lineage>
</organism>
<protein>
    <recommendedName>
        <fullName evidence="1">non-specific serine/threonine protein kinase</fullName>
        <ecNumber evidence="1">2.7.11.1</ecNumber>
    </recommendedName>
</protein>
<feature type="domain" description="Protein kinase" evidence="6">
    <location>
        <begin position="24"/>
        <end position="325"/>
    </location>
</feature>
<evidence type="ECO:0000259" key="6">
    <source>
        <dbReference type="PROSITE" id="PS50011"/>
    </source>
</evidence>
<sequence>MSFQGHGMLDDAWWDTFTTNANDYDLGAPVGFGASSTVYSAVFNDPDSTIDEWRPCAVKVSSTDLSQLIREAHLLGLCRHPNVLRVLATFTLPPDHARVAIVTPLIEGGSLLSILEWRARTPKRGRIALDEEEVKAVVKQVLEGMAYLHANGFLHRDLKAGNLLLAPDGTILLADFGVAGDVNVPDTPVTELPEVEAVRFDMPRVKVVAGLPAATDAPSFVKEIGKRKSFVGTPSWMAPEVIRGQPYDASADIWSLGITIIELATGAPPGRGRPADLAATARESTPAPQLPASFSKQMRDFVSLCLQKDPTKRPSTTELLHHRWLSNAKGGKFLADALLADVVNITQRQELRRIDTVSSMASGAPSWDFGSVPPSPVARFNSPSFFSTSPIATRDELPPNALPPNSPRISLHQWAELTSDSLPPTPAIENPGSGLLFQSMSSSALSTASYTTASSKLWHRNSKGSIRTRGVRTVRSSMDTSYESPLRGTTTIPDDEFDPGVTGSPRSRSQPPQRRSRQTFEPHPPLPVVPQFIRKPPSPDQLTPNGSYNGDLELERKVTPTQQDPHPQPTSTPTPHATANGHIANGNGNGHAHVNVPTKPGSKPSSIEDSSSTETQQTPKILPASKFDVPMLKLPSRDRWLGRNKDKDKEVHLEKEVHKEHKEKEHKGFNLPWRKK</sequence>
<evidence type="ECO:0000256" key="3">
    <source>
        <dbReference type="ARBA" id="ARBA00022840"/>
    </source>
</evidence>
<dbReference type="EC" id="2.7.11.1" evidence="1"/>
<feature type="compositionally biased region" description="Basic and acidic residues" evidence="5">
    <location>
        <begin position="635"/>
        <end position="668"/>
    </location>
</feature>
<dbReference type="InterPro" id="IPR000719">
    <property type="entry name" value="Prot_kinase_dom"/>
</dbReference>
<dbReference type="Pfam" id="PF00069">
    <property type="entry name" value="Pkinase"/>
    <property type="match status" value="2"/>
</dbReference>